<feature type="region of interest" description="Disordered" evidence="1">
    <location>
        <begin position="49"/>
        <end position="108"/>
    </location>
</feature>
<feature type="compositionally biased region" description="Acidic residues" evidence="1">
    <location>
        <begin position="86"/>
        <end position="99"/>
    </location>
</feature>
<name>A0A699I348_TANCI</name>
<dbReference type="AlphaFoldDB" id="A0A699I348"/>
<dbReference type="EMBL" id="BKCJ010242352">
    <property type="protein sequence ID" value="GEZ11500.1"/>
    <property type="molecule type" value="Genomic_DNA"/>
</dbReference>
<sequence>DHPLAQTSPAPTQASYYHGTARMAILLRDTITSPSSSLALHIRKRYQGTSELIKDIDDESSDLDTEREGSEDEGLGSEDKGHGLEDEGPGSEDEEEEAAPEGQHQAVSVVDTVVDEPLGLGYGALRHHELVRATWVDHVDGVVYTNIPVDVPPDRVPVQTPPLPEWSSGSLLVSPSSLAIPTPVASLVTTLAATIAVGEDEFLENTRMQRELQEVKDRVTMLE</sequence>
<protein>
    <submittedName>
        <fullName evidence="2">Uncharacterized protein</fullName>
    </submittedName>
</protein>
<evidence type="ECO:0000313" key="2">
    <source>
        <dbReference type="EMBL" id="GEZ11500.1"/>
    </source>
</evidence>
<reference evidence="2" key="1">
    <citation type="journal article" date="2019" name="Sci. Rep.">
        <title>Draft genome of Tanacetum cinerariifolium, the natural source of mosquito coil.</title>
        <authorList>
            <person name="Yamashiro T."/>
            <person name="Shiraishi A."/>
            <person name="Satake H."/>
            <person name="Nakayama K."/>
        </authorList>
    </citation>
    <scope>NUCLEOTIDE SEQUENCE</scope>
</reference>
<comment type="caution">
    <text evidence="2">The sequence shown here is derived from an EMBL/GenBank/DDBJ whole genome shotgun (WGS) entry which is preliminary data.</text>
</comment>
<feature type="non-terminal residue" evidence="2">
    <location>
        <position position="1"/>
    </location>
</feature>
<feature type="compositionally biased region" description="Acidic residues" evidence="1">
    <location>
        <begin position="56"/>
        <end position="76"/>
    </location>
</feature>
<organism evidence="2">
    <name type="scientific">Tanacetum cinerariifolium</name>
    <name type="common">Dalmatian daisy</name>
    <name type="synonym">Chrysanthemum cinerariifolium</name>
    <dbReference type="NCBI Taxonomy" id="118510"/>
    <lineage>
        <taxon>Eukaryota</taxon>
        <taxon>Viridiplantae</taxon>
        <taxon>Streptophyta</taxon>
        <taxon>Embryophyta</taxon>
        <taxon>Tracheophyta</taxon>
        <taxon>Spermatophyta</taxon>
        <taxon>Magnoliopsida</taxon>
        <taxon>eudicotyledons</taxon>
        <taxon>Gunneridae</taxon>
        <taxon>Pentapetalae</taxon>
        <taxon>asterids</taxon>
        <taxon>campanulids</taxon>
        <taxon>Asterales</taxon>
        <taxon>Asteraceae</taxon>
        <taxon>Asteroideae</taxon>
        <taxon>Anthemideae</taxon>
        <taxon>Anthemidinae</taxon>
        <taxon>Tanacetum</taxon>
    </lineage>
</organism>
<accession>A0A699I348</accession>
<gene>
    <name evidence="2" type="ORF">Tci_483473</name>
</gene>
<evidence type="ECO:0000256" key="1">
    <source>
        <dbReference type="SAM" id="MobiDB-lite"/>
    </source>
</evidence>
<proteinExistence type="predicted"/>